<dbReference type="OrthoDB" id="266138at2759"/>
<protein>
    <recommendedName>
        <fullName evidence="11">Dynein axonemal light chain 1</fullName>
    </recommendedName>
</protein>
<gene>
    <name evidence="12" type="primary">DLC1</name>
    <name evidence="12" type="ORF">Esi_0002_0031</name>
</gene>
<dbReference type="InterPro" id="IPR025875">
    <property type="entry name" value="Leu-rich_rpt_4"/>
</dbReference>
<reference evidence="12 13" key="1">
    <citation type="journal article" date="2010" name="Nature">
        <title>The Ectocarpus genome and the independent evolution of multicellularity in brown algae.</title>
        <authorList>
            <person name="Cock J.M."/>
            <person name="Sterck L."/>
            <person name="Rouze P."/>
            <person name="Scornet D."/>
            <person name="Allen A.E."/>
            <person name="Amoutzias G."/>
            <person name="Anthouard V."/>
            <person name="Artiguenave F."/>
            <person name="Aury J.M."/>
            <person name="Badger J.H."/>
            <person name="Beszteri B."/>
            <person name="Billiau K."/>
            <person name="Bonnet E."/>
            <person name="Bothwell J.H."/>
            <person name="Bowler C."/>
            <person name="Boyen C."/>
            <person name="Brownlee C."/>
            <person name="Carrano C.J."/>
            <person name="Charrier B."/>
            <person name="Cho G.Y."/>
            <person name="Coelho S.M."/>
            <person name="Collen J."/>
            <person name="Corre E."/>
            <person name="Da Silva C."/>
            <person name="Delage L."/>
            <person name="Delaroque N."/>
            <person name="Dittami S.M."/>
            <person name="Doulbeau S."/>
            <person name="Elias M."/>
            <person name="Farnham G."/>
            <person name="Gachon C.M."/>
            <person name="Gschloessl B."/>
            <person name="Heesch S."/>
            <person name="Jabbari K."/>
            <person name="Jubin C."/>
            <person name="Kawai H."/>
            <person name="Kimura K."/>
            <person name="Kloareg B."/>
            <person name="Kupper F.C."/>
            <person name="Lang D."/>
            <person name="Le Bail A."/>
            <person name="Leblanc C."/>
            <person name="Lerouge P."/>
            <person name="Lohr M."/>
            <person name="Lopez P.J."/>
            <person name="Martens C."/>
            <person name="Maumus F."/>
            <person name="Michel G."/>
            <person name="Miranda-Saavedra D."/>
            <person name="Morales J."/>
            <person name="Moreau H."/>
            <person name="Motomura T."/>
            <person name="Nagasato C."/>
            <person name="Napoli C.A."/>
            <person name="Nelson D.R."/>
            <person name="Nyvall-Collen P."/>
            <person name="Peters A.F."/>
            <person name="Pommier C."/>
            <person name="Potin P."/>
            <person name="Poulain J."/>
            <person name="Quesneville H."/>
            <person name="Read B."/>
            <person name="Rensing S.A."/>
            <person name="Ritter A."/>
            <person name="Rousvoal S."/>
            <person name="Samanta M."/>
            <person name="Samson G."/>
            <person name="Schroeder D.C."/>
            <person name="Segurens B."/>
            <person name="Strittmatter M."/>
            <person name="Tonon T."/>
            <person name="Tregear J.W."/>
            <person name="Valentin K."/>
            <person name="von Dassow P."/>
            <person name="Yamagishi T."/>
            <person name="Van de Peer Y."/>
            <person name="Wincker P."/>
        </authorList>
    </citation>
    <scope>NUCLEOTIDE SEQUENCE [LARGE SCALE GENOMIC DNA]</scope>
    <source>
        <strain evidence="13">Ec32 / CCAP1310/4</strain>
    </source>
</reference>
<keyword evidence="12" id="KW-0282">Flagellum</keyword>
<dbReference type="Pfam" id="PF12799">
    <property type="entry name" value="LRR_4"/>
    <property type="match status" value="1"/>
</dbReference>
<evidence type="ECO:0000256" key="4">
    <source>
        <dbReference type="ARBA" id="ARBA00022701"/>
    </source>
</evidence>
<sequence>MTTCSQAIKNWEAKNEASAEEATVVKLYCQMPPIAKLDNSLNSLKNCEQLSLSTNCIDRIIPLAGMKKLKILSLGRNCIKKIEKLDDVAESLEELWISYNQVTTLDGLSNLSNLTRLYMSNNSVKSWAELDKLTGLEELTDVLFMGNPIYEGMSKEDARIEVLRHIPQVSKIDGDMVKPTERDAANPEAVAA</sequence>
<comment type="similarity">
    <text evidence="10">Belongs to the dynein light chain LC1-type family.</text>
</comment>
<evidence type="ECO:0000256" key="11">
    <source>
        <dbReference type="ARBA" id="ARBA00049760"/>
    </source>
</evidence>
<keyword evidence="4" id="KW-0493">Microtubule</keyword>
<accession>D7FPX7</accession>
<dbReference type="SMART" id="SM00365">
    <property type="entry name" value="LRR_SD22"/>
    <property type="match status" value="4"/>
</dbReference>
<evidence type="ECO:0000256" key="2">
    <source>
        <dbReference type="ARBA" id="ARBA00022490"/>
    </source>
</evidence>
<dbReference type="GO" id="GO:0005874">
    <property type="term" value="C:microtubule"/>
    <property type="evidence" value="ECO:0007669"/>
    <property type="project" value="UniProtKB-KW"/>
</dbReference>
<dbReference type="InterPro" id="IPR032675">
    <property type="entry name" value="LRR_dom_sf"/>
</dbReference>
<dbReference type="PROSITE" id="PS51450">
    <property type="entry name" value="LRR"/>
    <property type="match status" value="3"/>
</dbReference>
<name>D7FPX7_ECTSI</name>
<dbReference type="PANTHER" id="PTHR15454:SF73">
    <property type="entry name" value="DYNEIN AXONEMAL LIGHT CHAIN 1"/>
    <property type="match status" value="1"/>
</dbReference>
<keyword evidence="6" id="KW-0243">Dynein</keyword>
<dbReference type="InterPro" id="IPR001611">
    <property type="entry name" value="Leu-rich_rpt"/>
</dbReference>
<evidence type="ECO:0000313" key="13">
    <source>
        <dbReference type="Proteomes" id="UP000002630"/>
    </source>
</evidence>
<dbReference type="GO" id="GO:0030286">
    <property type="term" value="C:dynein complex"/>
    <property type="evidence" value="ECO:0007669"/>
    <property type="project" value="UniProtKB-KW"/>
</dbReference>
<evidence type="ECO:0000256" key="8">
    <source>
        <dbReference type="ARBA" id="ARBA00023212"/>
    </source>
</evidence>
<dbReference type="FunCoup" id="D7FPX7">
    <property type="interactions" value="14"/>
</dbReference>
<evidence type="ECO:0000256" key="6">
    <source>
        <dbReference type="ARBA" id="ARBA00023017"/>
    </source>
</evidence>
<dbReference type="STRING" id="2880.D7FPX7"/>
<keyword evidence="8" id="KW-0206">Cytoskeleton</keyword>
<keyword evidence="7" id="KW-0505">Motor protein</keyword>
<dbReference type="AlphaFoldDB" id="D7FPX7"/>
<evidence type="ECO:0000313" key="12">
    <source>
        <dbReference type="EMBL" id="CBJ48309.1"/>
    </source>
</evidence>
<keyword evidence="13" id="KW-1185">Reference proteome</keyword>
<dbReference type="SUPFAM" id="SSF52058">
    <property type="entry name" value="L domain-like"/>
    <property type="match status" value="1"/>
</dbReference>
<dbReference type="GO" id="GO:0005930">
    <property type="term" value="C:axoneme"/>
    <property type="evidence" value="ECO:0007669"/>
    <property type="project" value="UniProtKB-SubCell"/>
</dbReference>
<dbReference type="OMA" id="NCERISM"/>
<dbReference type="eggNOG" id="KOG0531">
    <property type="taxonomic scope" value="Eukaryota"/>
</dbReference>
<dbReference type="InParanoid" id="D7FPX7"/>
<organism evidence="12 13">
    <name type="scientific">Ectocarpus siliculosus</name>
    <name type="common">Brown alga</name>
    <name type="synonym">Conferva siliculosa</name>
    <dbReference type="NCBI Taxonomy" id="2880"/>
    <lineage>
        <taxon>Eukaryota</taxon>
        <taxon>Sar</taxon>
        <taxon>Stramenopiles</taxon>
        <taxon>Ochrophyta</taxon>
        <taxon>PX clade</taxon>
        <taxon>Phaeophyceae</taxon>
        <taxon>Ectocarpales</taxon>
        <taxon>Ectocarpaceae</taxon>
        <taxon>Ectocarpus</taxon>
    </lineage>
</organism>
<dbReference type="EMBL" id="FN649727">
    <property type="protein sequence ID" value="CBJ48309.1"/>
    <property type="molecule type" value="Genomic_DNA"/>
</dbReference>
<dbReference type="PANTHER" id="PTHR15454">
    <property type="entry name" value="NISCHARIN RELATED"/>
    <property type="match status" value="1"/>
</dbReference>
<keyword evidence="2" id="KW-0963">Cytoplasm</keyword>
<dbReference type="Proteomes" id="UP000002630">
    <property type="component" value="Linkage Group LG02"/>
</dbReference>
<dbReference type="Gene3D" id="3.80.10.10">
    <property type="entry name" value="Ribonuclease Inhibitor"/>
    <property type="match status" value="1"/>
</dbReference>
<keyword evidence="12" id="KW-0969">Cilium</keyword>
<evidence type="ECO:0000256" key="9">
    <source>
        <dbReference type="ARBA" id="ARBA00023273"/>
    </source>
</evidence>
<evidence type="ECO:0000256" key="3">
    <source>
        <dbReference type="ARBA" id="ARBA00022614"/>
    </source>
</evidence>
<evidence type="ECO:0000256" key="1">
    <source>
        <dbReference type="ARBA" id="ARBA00004430"/>
    </source>
</evidence>
<keyword evidence="9" id="KW-0966">Cell projection</keyword>
<comment type="subcellular location">
    <subcellularLocation>
        <location evidence="1">Cytoplasm</location>
        <location evidence="1">Cytoskeleton</location>
        <location evidence="1">Cilium axoneme</location>
    </subcellularLocation>
</comment>
<keyword evidence="3" id="KW-0433">Leucine-rich repeat</keyword>
<proteinExistence type="inferred from homology"/>
<keyword evidence="5" id="KW-0677">Repeat</keyword>
<dbReference type="EMBL" id="FN648375">
    <property type="protein sequence ID" value="CBJ48309.1"/>
    <property type="molecule type" value="Genomic_DNA"/>
</dbReference>
<evidence type="ECO:0000256" key="10">
    <source>
        <dbReference type="ARBA" id="ARBA00049659"/>
    </source>
</evidence>
<evidence type="ECO:0000256" key="7">
    <source>
        <dbReference type="ARBA" id="ARBA00023175"/>
    </source>
</evidence>
<evidence type="ECO:0000256" key="5">
    <source>
        <dbReference type="ARBA" id="ARBA00022737"/>
    </source>
</evidence>
<dbReference type="FunFam" id="3.80.10.10:FF:000049">
    <property type="entry name" value="Dynein light chain 1"/>
    <property type="match status" value="1"/>
</dbReference>